<reference evidence="3 4" key="1">
    <citation type="journal article" date="2018" name="Evol. Lett.">
        <title>Horizontal gene cluster transfer increased hallucinogenic mushroom diversity.</title>
        <authorList>
            <person name="Reynolds H.T."/>
            <person name="Vijayakumar V."/>
            <person name="Gluck-Thaler E."/>
            <person name="Korotkin H.B."/>
            <person name="Matheny P.B."/>
            <person name="Slot J.C."/>
        </authorList>
    </citation>
    <scope>NUCLEOTIDE SEQUENCE [LARGE SCALE GENOMIC DNA]</scope>
    <source>
        <strain evidence="3 4">2629</strain>
    </source>
</reference>
<dbReference type="InterPro" id="IPR036047">
    <property type="entry name" value="F-box-like_dom_sf"/>
</dbReference>
<feature type="region of interest" description="Disordered" evidence="1">
    <location>
        <begin position="404"/>
        <end position="510"/>
    </location>
</feature>
<keyword evidence="4" id="KW-1185">Reference proteome</keyword>
<dbReference type="SMART" id="SM00256">
    <property type="entry name" value="FBOX"/>
    <property type="match status" value="1"/>
</dbReference>
<dbReference type="PROSITE" id="PS50181">
    <property type="entry name" value="FBOX"/>
    <property type="match status" value="1"/>
</dbReference>
<dbReference type="SUPFAM" id="SSF81383">
    <property type="entry name" value="F-box domain"/>
    <property type="match status" value="1"/>
</dbReference>
<proteinExistence type="predicted"/>
<dbReference type="OrthoDB" id="3256413at2759"/>
<gene>
    <name evidence="3" type="ORF">CVT24_011121</name>
</gene>
<feature type="domain" description="F-box" evidence="2">
    <location>
        <begin position="8"/>
        <end position="54"/>
    </location>
</feature>
<feature type="region of interest" description="Disordered" evidence="1">
    <location>
        <begin position="565"/>
        <end position="661"/>
    </location>
</feature>
<organism evidence="3 4">
    <name type="scientific">Panaeolus cyanescens</name>
    <dbReference type="NCBI Taxonomy" id="181874"/>
    <lineage>
        <taxon>Eukaryota</taxon>
        <taxon>Fungi</taxon>
        <taxon>Dikarya</taxon>
        <taxon>Basidiomycota</taxon>
        <taxon>Agaricomycotina</taxon>
        <taxon>Agaricomycetes</taxon>
        <taxon>Agaricomycetidae</taxon>
        <taxon>Agaricales</taxon>
        <taxon>Agaricineae</taxon>
        <taxon>Galeropsidaceae</taxon>
        <taxon>Panaeolus</taxon>
    </lineage>
</organism>
<dbReference type="Gene3D" id="1.20.1280.50">
    <property type="match status" value="1"/>
</dbReference>
<name>A0A409YG81_9AGAR</name>
<evidence type="ECO:0000256" key="1">
    <source>
        <dbReference type="SAM" id="MobiDB-lite"/>
    </source>
</evidence>
<evidence type="ECO:0000313" key="4">
    <source>
        <dbReference type="Proteomes" id="UP000284842"/>
    </source>
</evidence>
<dbReference type="InParanoid" id="A0A409YG81"/>
<protein>
    <recommendedName>
        <fullName evidence="2">F-box domain-containing protein</fullName>
    </recommendedName>
</protein>
<feature type="compositionally biased region" description="Low complexity" evidence="1">
    <location>
        <begin position="433"/>
        <end position="450"/>
    </location>
</feature>
<dbReference type="Proteomes" id="UP000284842">
    <property type="component" value="Unassembled WGS sequence"/>
</dbReference>
<feature type="region of interest" description="Disordered" evidence="1">
    <location>
        <begin position="680"/>
        <end position="707"/>
    </location>
</feature>
<comment type="caution">
    <text evidence="3">The sequence shown here is derived from an EMBL/GenBank/DDBJ whole genome shotgun (WGS) entry which is preliminary data.</text>
</comment>
<evidence type="ECO:0000313" key="3">
    <source>
        <dbReference type="EMBL" id="PPR01998.1"/>
    </source>
</evidence>
<dbReference type="AlphaFoldDB" id="A0A409YG81"/>
<dbReference type="CDD" id="cd09917">
    <property type="entry name" value="F-box_SF"/>
    <property type="match status" value="1"/>
</dbReference>
<feature type="compositionally biased region" description="Polar residues" evidence="1">
    <location>
        <begin position="415"/>
        <end position="425"/>
    </location>
</feature>
<dbReference type="Pfam" id="PF12937">
    <property type="entry name" value="F-box-like"/>
    <property type="match status" value="1"/>
</dbReference>
<dbReference type="InterPro" id="IPR001810">
    <property type="entry name" value="F-box_dom"/>
</dbReference>
<dbReference type="EMBL" id="NHTK01001195">
    <property type="protein sequence ID" value="PPR01998.1"/>
    <property type="molecule type" value="Genomic_DNA"/>
</dbReference>
<feature type="compositionally biased region" description="Acidic residues" evidence="1">
    <location>
        <begin position="638"/>
        <end position="650"/>
    </location>
</feature>
<evidence type="ECO:0000259" key="2">
    <source>
        <dbReference type="PROSITE" id="PS50181"/>
    </source>
</evidence>
<feature type="compositionally biased region" description="Low complexity" evidence="1">
    <location>
        <begin position="588"/>
        <end position="601"/>
    </location>
</feature>
<accession>A0A409YG81</accession>
<dbReference type="STRING" id="181874.A0A409YG81"/>
<sequence length="778" mass="85831">MAYSLTMGRTLQALPVELICHILHNLDMADLLACTMVCKCVRRVILESSRLQYTIELEKHRVVSLLPVTDPLPFATRLKILRERERAWKFIDWKKKHCLELPATGSVYEFVGGLYGNGREDETGVTTSISFLELPSVDPITRNIANSELKTWTHAMGDVTIIDFTMDPSQDLLVLVALTQPDSKYVYELHLRSIKTNQPHPKASLAVLPCLPRPSSHLHTSEVIAAVRVQVSGDLVALLIKEVLDSAGAHLELWNWEQNSQNSCSMNRNNGIDDFTFLTDESFLLVRPAGRFEVYTFKDPRHGSNPPTLRATYAFPQLSDGYMYWYISMSSNPAPGYVPYGPSTREDGSGHDQIYYPRPDERVHACCLYIFNPSGEENPHVHSFVFFLNIQTLLNPPAEWLPGHASPSRHASRSPLVSGNAQPSLLHTGFSKTSSDGNTASSTSSSPSLSQCQIPPSMPQYPLFPTFDSQAAHPPPSHITLPQSSSSHSTSSRQMTNSPPTSPSPFRPRIITSQPTVASLSPNVVIPWDVWGPQSTRWFEECLSTDWQHAIYGLRTVESVNIPRPIKKARRHVPSPSASNQPPLPDISSAPTASSSTSLLSGQGTLHNVPISHPPLNSTSALPSASEEGESSTPSESDTADDDHIDEDATDANPHVKGIPTQRRYLRVRDFNPYSFASAREQGSDDAMTTRSGTCVGKGKGKHKAGRSGWRLPRLVTEPSTTPVKGVFTHDIVSSLPYVEVVSEDTFEMTDVMMDDCRLLLLKRGPAGKLKGVDVLMM</sequence>